<dbReference type="InterPro" id="IPR042235">
    <property type="entry name" value="ZP-C_dom"/>
</dbReference>
<dbReference type="InterPro" id="IPR055355">
    <property type="entry name" value="ZP-C"/>
</dbReference>
<dbReference type="GO" id="GO:0007339">
    <property type="term" value="P:binding of sperm to zona pellucida"/>
    <property type="evidence" value="ECO:0007669"/>
    <property type="project" value="TreeGrafter"/>
</dbReference>
<dbReference type="GO" id="GO:0035803">
    <property type="term" value="P:egg coat formation"/>
    <property type="evidence" value="ECO:0007669"/>
    <property type="project" value="TreeGrafter"/>
</dbReference>
<feature type="region of interest" description="Disordered" evidence="2">
    <location>
        <begin position="1"/>
        <end position="60"/>
    </location>
</feature>
<dbReference type="PANTHER" id="PTHR11576:SF26">
    <property type="entry name" value="ZONA PELLUCIDA GLYCOPROTEIN 3D TANDEM DUPLICATE 2"/>
    <property type="match status" value="1"/>
</dbReference>
<dbReference type="PROSITE" id="PS51034">
    <property type="entry name" value="ZP_2"/>
    <property type="match status" value="1"/>
</dbReference>
<evidence type="ECO:0000259" key="3">
    <source>
        <dbReference type="PROSITE" id="PS51034"/>
    </source>
</evidence>
<reference evidence="4" key="1">
    <citation type="submission" date="2025-08" db="UniProtKB">
        <authorList>
            <consortium name="Ensembl"/>
        </authorList>
    </citation>
    <scope>IDENTIFICATION</scope>
</reference>
<dbReference type="PANTHER" id="PTHR11576">
    <property type="entry name" value="ZONA PELLUCIDA SPERM-BINDING PROTEIN 3"/>
    <property type="match status" value="1"/>
</dbReference>
<dbReference type="GeneTree" id="ENSGT01030000234567"/>
<dbReference type="AlphaFoldDB" id="A0A8C5A3N3"/>
<dbReference type="Proteomes" id="UP000694546">
    <property type="component" value="Chromosome 3"/>
</dbReference>
<keyword evidence="1" id="KW-1015">Disulfide bond</keyword>
<feature type="domain" description="ZP" evidence="3">
    <location>
        <begin position="116"/>
        <end position="301"/>
    </location>
</feature>
<dbReference type="Pfam" id="PF00100">
    <property type="entry name" value="Zona_pellucida"/>
    <property type="match status" value="1"/>
</dbReference>
<feature type="compositionally biased region" description="Basic and acidic residues" evidence="2">
    <location>
        <begin position="42"/>
        <end position="51"/>
    </location>
</feature>
<reference evidence="4" key="2">
    <citation type="submission" date="2025-09" db="UniProtKB">
        <authorList>
            <consortium name="Ensembl"/>
        </authorList>
    </citation>
    <scope>IDENTIFICATION</scope>
</reference>
<dbReference type="Gene3D" id="2.60.40.4100">
    <property type="entry name" value="Zona pellucida, ZP-C domain"/>
    <property type="match status" value="1"/>
</dbReference>
<dbReference type="Gene3D" id="2.60.40.3210">
    <property type="entry name" value="Zona pellucida, ZP-N domain"/>
    <property type="match status" value="1"/>
</dbReference>
<sequence>MPKVNPRVRVQPPSPDSRVQPARPDSRVQPARPDSRVQPARPDSRGPDSRGPDYSVQPPLPDFLRVSAADDFKSLLRPDPVARAVPDEVKRILNPLPSMGVKSVRPAPSDLLLKVVCFMDRVYVRVSQSLFTRRRAHRSLKLGRCPVNAGDSNFYYFIYPLRTLQCDFTRTLLPDFLSVTTTLRYDPPGEVLWELPFTVTIQCKLHRFHHVYSSGFVPNLMGGTISKSLTFVAGSQLIVKDSSGQELTGPQTYNLGDTIYFEASLVGGLDPDQRLYVNKCYMTASEDSSSNPQYVVIDKLG</sequence>
<evidence type="ECO:0000313" key="5">
    <source>
        <dbReference type="Proteomes" id="UP000694546"/>
    </source>
</evidence>
<evidence type="ECO:0000313" key="4">
    <source>
        <dbReference type="Ensembl" id="ENSGMOP00000025262.1"/>
    </source>
</evidence>
<dbReference type="GO" id="GO:0031012">
    <property type="term" value="C:extracellular matrix"/>
    <property type="evidence" value="ECO:0007669"/>
    <property type="project" value="TreeGrafter"/>
</dbReference>
<evidence type="ECO:0000256" key="1">
    <source>
        <dbReference type="ARBA" id="ARBA00023157"/>
    </source>
</evidence>
<proteinExistence type="predicted"/>
<accession>A0A8C5A3N3</accession>
<evidence type="ECO:0000256" key="2">
    <source>
        <dbReference type="SAM" id="MobiDB-lite"/>
    </source>
</evidence>
<organism evidence="4 5">
    <name type="scientific">Gadus morhua</name>
    <name type="common">Atlantic cod</name>
    <dbReference type="NCBI Taxonomy" id="8049"/>
    <lineage>
        <taxon>Eukaryota</taxon>
        <taxon>Metazoa</taxon>
        <taxon>Chordata</taxon>
        <taxon>Craniata</taxon>
        <taxon>Vertebrata</taxon>
        <taxon>Euteleostomi</taxon>
        <taxon>Actinopterygii</taxon>
        <taxon>Neopterygii</taxon>
        <taxon>Teleostei</taxon>
        <taxon>Neoteleostei</taxon>
        <taxon>Acanthomorphata</taxon>
        <taxon>Zeiogadaria</taxon>
        <taxon>Gadariae</taxon>
        <taxon>Gadiformes</taxon>
        <taxon>Gadoidei</taxon>
        <taxon>Gadidae</taxon>
        <taxon>Gadus</taxon>
    </lineage>
</organism>
<name>A0A8C5A3N3_GADMO</name>
<dbReference type="GO" id="GO:2000344">
    <property type="term" value="P:positive regulation of acrosome reaction"/>
    <property type="evidence" value="ECO:0007669"/>
    <property type="project" value="TreeGrafter"/>
</dbReference>
<dbReference type="GO" id="GO:0032190">
    <property type="term" value="F:acrosin binding"/>
    <property type="evidence" value="ECO:0007669"/>
    <property type="project" value="TreeGrafter"/>
</dbReference>
<dbReference type="Ensembl" id="ENSGMOT00000056599.1">
    <property type="protein sequence ID" value="ENSGMOP00000025262.1"/>
    <property type="gene ID" value="ENSGMOG00000033307.1"/>
</dbReference>
<protein>
    <recommendedName>
        <fullName evidence="3">ZP domain-containing protein</fullName>
    </recommendedName>
</protein>
<dbReference type="InterPro" id="IPR001507">
    <property type="entry name" value="ZP_dom"/>
</dbReference>
<keyword evidence="5" id="KW-1185">Reference proteome</keyword>